<reference evidence="5 6" key="1">
    <citation type="submission" date="2018-12" db="EMBL/GenBank/DDBJ databases">
        <title>Draft Genome Sequence of Chryseobacterium arthrosphaerae strain ED882-96 Isolated from the Blood of a Patient with Liver Cirrhosis in Taiwan.</title>
        <authorList>
            <person name="Lin J.-N."/>
            <person name="Lai C.-H."/>
            <person name="Yang C.-H."/>
            <person name="Huang Y.-H."/>
        </authorList>
    </citation>
    <scope>NUCLEOTIDE SEQUENCE [LARGE SCALE GENOMIC DNA]</scope>
    <source>
        <strain evidence="5 6">ED882-96</strain>
    </source>
</reference>
<evidence type="ECO:0000256" key="1">
    <source>
        <dbReference type="ARBA" id="ARBA00004442"/>
    </source>
</evidence>
<dbReference type="GO" id="GO:0009279">
    <property type="term" value="C:cell outer membrane"/>
    <property type="evidence" value="ECO:0007669"/>
    <property type="project" value="UniProtKB-SubCell"/>
</dbReference>
<evidence type="ECO:0000256" key="3">
    <source>
        <dbReference type="ARBA" id="ARBA00023237"/>
    </source>
</evidence>
<keyword evidence="3" id="KW-0998">Cell outer membrane</keyword>
<feature type="domain" description="TonB-dependent receptor-like beta-barrel" evidence="4">
    <location>
        <begin position="62"/>
        <end position="145"/>
    </location>
</feature>
<dbReference type="EMBL" id="RYFC01000003">
    <property type="protein sequence ID" value="RTZ46035.1"/>
    <property type="molecule type" value="Genomic_DNA"/>
</dbReference>
<dbReference type="InterPro" id="IPR000531">
    <property type="entry name" value="Beta-barrel_TonB"/>
</dbReference>
<protein>
    <submittedName>
        <fullName evidence="5">TonB-dependent receptor</fullName>
    </submittedName>
</protein>
<dbReference type="Gene3D" id="2.40.170.20">
    <property type="entry name" value="TonB-dependent receptor, beta-barrel domain"/>
    <property type="match status" value="1"/>
</dbReference>
<dbReference type="AlphaFoldDB" id="A0A432DSC7"/>
<name>A0A432DSC7_9FLAO</name>
<comment type="subcellular location">
    <subcellularLocation>
        <location evidence="1">Cell outer membrane</location>
    </subcellularLocation>
</comment>
<keyword evidence="5" id="KW-0675">Receptor</keyword>
<proteinExistence type="predicted"/>
<keyword evidence="2" id="KW-0472">Membrane</keyword>
<evidence type="ECO:0000313" key="6">
    <source>
        <dbReference type="Proteomes" id="UP000276953"/>
    </source>
</evidence>
<evidence type="ECO:0000313" key="5">
    <source>
        <dbReference type="EMBL" id="RTZ46035.1"/>
    </source>
</evidence>
<organism evidence="5 6">
    <name type="scientific">Chryseobacterium arthrosphaerae</name>
    <dbReference type="NCBI Taxonomy" id="651561"/>
    <lineage>
        <taxon>Bacteria</taxon>
        <taxon>Pseudomonadati</taxon>
        <taxon>Bacteroidota</taxon>
        <taxon>Flavobacteriia</taxon>
        <taxon>Flavobacteriales</taxon>
        <taxon>Weeksellaceae</taxon>
        <taxon>Chryseobacterium group</taxon>
        <taxon>Chryseobacterium</taxon>
    </lineage>
</organism>
<accession>A0A432DSC7</accession>
<dbReference type="Pfam" id="PF00593">
    <property type="entry name" value="TonB_dep_Rec_b-barrel"/>
    <property type="match status" value="1"/>
</dbReference>
<evidence type="ECO:0000259" key="4">
    <source>
        <dbReference type="Pfam" id="PF00593"/>
    </source>
</evidence>
<dbReference type="InterPro" id="IPR036942">
    <property type="entry name" value="Beta-barrel_TonB_sf"/>
</dbReference>
<evidence type="ECO:0000256" key="2">
    <source>
        <dbReference type="ARBA" id="ARBA00023136"/>
    </source>
</evidence>
<dbReference type="SUPFAM" id="SSF56935">
    <property type="entry name" value="Porins"/>
    <property type="match status" value="1"/>
</dbReference>
<comment type="caution">
    <text evidence="5">The sequence shown here is derived from an EMBL/GenBank/DDBJ whole genome shotgun (WGS) entry which is preliminary data.</text>
</comment>
<sequence length="169" mass="19326">MEMKYSRPTEGILRCRSKIYQKLRSSNSSLNWISGIGLRNDDISTLQLNHVYHRDLLLDRMSDVNGTETNLHAYSGLVWKTGKWTINPAVRVDHFIFNMHNLLDPEQLPSGQSKEATRVSPKLNFSYAQSDNVMWFLKTGMGFHSNDMRVVVTNKNENTLPYSVGADFG</sequence>
<gene>
    <name evidence="5" type="ORF">EJ377_15910</name>
</gene>
<dbReference type="Proteomes" id="UP000276953">
    <property type="component" value="Unassembled WGS sequence"/>
</dbReference>